<comment type="caution">
    <text evidence="1">The sequence shown here is derived from an EMBL/GenBank/DDBJ whole genome shotgun (WGS) entry which is preliminary data.</text>
</comment>
<reference evidence="1 2" key="1">
    <citation type="journal article" date="2021" name="Hortic Res">
        <title>Chromosome-scale assembly of the Dendrobium chrysotoxum genome enhances the understanding of orchid evolution.</title>
        <authorList>
            <person name="Zhang Y."/>
            <person name="Zhang G.Q."/>
            <person name="Zhang D."/>
            <person name="Liu X.D."/>
            <person name="Xu X.Y."/>
            <person name="Sun W.H."/>
            <person name="Yu X."/>
            <person name="Zhu X."/>
            <person name="Wang Z.W."/>
            <person name="Zhao X."/>
            <person name="Zhong W.Y."/>
            <person name="Chen H."/>
            <person name="Yin W.L."/>
            <person name="Huang T."/>
            <person name="Niu S.C."/>
            <person name="Liu Z.J."/>
        </authorList>
    </citation>
    <scope>NUCLEOTIDE SEQUENCE [LARGE SCALE GENOMIC DNA]</scope>
    <source>
        <strain evidence="1">Lindl</strain>
    </source>
</reference>
<organism evidence="1 2">
    <name type="scientific">Dendrobium chrysotoxum</name>
    <name type="common">Orchid</name>
    <dbReference type="NCBI Taxonomy" id="161865"/>
    <lineage>
        <taxon>Eukaryota</taxon>
        <taxon>Viridiplantae</taxon>
        <taxon>Streptophyta</taxon>
        <taxon>Embryophyta</taxon>
        <taxon>Tracheophyta</taxon>
        <taxon>Spermatophyta</taxon>
        <taxon>Magnoliopsida</taxon>
        <taxon>Liliopsida</taxon>
        <taxon>Asparagales</taxon>
        <taxon>Orchidaceae</taxon>
        <taxon>Epidendroideae</taxon>
        <taxon>Malaxideae</taxon>
        <taxon>Dendrobiinae</taxon>
        <taxon>Dendrobium</taxon>
    </lineage>
</organism>
<sequence>MMIQHSALKTKNKKKETVLMKVAQDIYLYLVPGYWIGNAGEEHGAELLLCVPAARHLDRCLQDHEVLDDRDACVV</sequence>
<accession>A0AAV7GT75</accession>
<keyword evidence="2" id="KW-1185">Reference proteome</keyword>
<evidence type="ECO:0000313" key="2">
    <source>
        <dbReference type="Proteomes" id="UP000775213"/>
    </source>
</evidence>
<dbReference type="Proteomes" id="UP000775213">
    <property type="component" value="Unassembled WGS sequence"/>
</dbReference>
<protein>
    <submittedName>
        <fullName evidence="1">Uncharacterized protein</fullName>
    </submittedName>
</protein>
<name>A0AAV7GT75_DENCH</name>
<gene>
    <name evidence="1" type="ORF">IEQ34_005178</name>
</gene>
<evidence type="ECO:0000313" key="1">
    <source>
        <dbReference type="EMBL" id="KAH0465075.1"/>
    </source>
</evidence>
<proteinExistence type="predicted"/>
<dbReference type="AlphaFoldDB" id="A0AAV7GT75"/>
<dbReference type="EMBL" id="JAGFBR010000006">
    <property type="protein sequence ID" value="KAH0465075.1"/>
    <property type="molecule type" value="Genomic_DNA"/>
</dbReference>